<keyword evidence="5" id="KW-0460">Magnesium</keyword>
<evidence type="ECO:0000256" key="4">
    <source>
        <dbReference type="ARBA" id="ARBA00022801"/>
    </source>
</evidence>
<dbReference type="eggNOG" id="COG0494">
    <property type="taxonomic scope" value="Bacteria"/>
</dbReference>
<keyword evidence="3" id="KW-0479">Metal-binding</keyword>
<comment type="cofactor">
    <cofactor evidence="1">
        <name>Mn(2+)</name>
        <dbReference type="ChEBI" id="CHEBI:29035"/>
    </cofactor>
</comment>
<protein>
    <submittedName>
        <fullName evidence="8">NTP pyrophosphohydrolase</fullName>
    </submittedName>
</protein>
<dbReference type="HOGENOM" id="CLU_040940_5_1_6"/>
<evidence type="ECO:0000313" key="8">
    <source>
        <dbReference type="EMBL" id="AFC86075.1"/>
    </source>
</evidence>
<dbReference type="AlphaFoldDB" id="H8KY81"/>
<evidence type="ECO:0000259" key="7">
    <source>
        <dbReference type="PROSITE" id="PS51462"/>
    </source>
</evidence>
<keyword evidence="4 8" id="KW-0378">Hydrolase</keyword>
<dbReference type="InterPro" id="IPR000086">
    <property type="entry name" value="NUDIX_hydrolase_dom"/>
</dbReference>
<name>H8KY81_FRAAD</name>
<keyword evidence="9" id="KW-1185">Reference proteome</keyword>
<dbReference type="STRING" id="767434.Fraau_1661"/>
<dbReference type="Gene3D" id="3.90.79.10">
    <property type="entry name" value="Nucleoside Triphosphate Pyrophosphohydrolase"/>
    <property type="match status" value="1"/>
</dbReference>
<dbReference type="RefSeq" id="WP_014403080.1">
    <property type="nucleotide sequence ID" value="NC_017033.1"/>
</dbReference>
<dbReference type="CDD" id="cd03426">
    <property type="entry name" value="NUDIX_CoAse_Nudt7"/>
    <property type="match status" value="1"/>
</dbReference>
<organism evidence="8 9">
    <name type="scientific">Frateuria aurantia (strain ATCC 33424 / DSM 6220 / KCTC 2777 / LMG 1558 / NBRC 3245 / NCIMB 13370)</name>
    <name type="common">Acetobacter aurantius</name>
    <dbReference type="NCBI Taxonomy" id="767434"/>
    <lineage>
        <taxon>Bacteria</taxon>
        <taxon>Pseudomonadati</taxon>
        <taxon>Pseudomonadota</taxon>
        <taxon>Gammaproteobacteria</taxon>
        <taxon>Lysobacterales</taxon>
        <taxon>Rhodanobacteraceae</taxon>
        <taxon>Frateuria</taxon>
    </lineage>
</organism>
<dbReference type="InterPro" id="IPR015797">
    <property type="entry name" value="NUDIX_hydrolase-like_dom_sf"/>
</dbReference>
<evidence type="ECO:0000256" key="2">
    <source>
        <dbReference type="ARBA" id="ARBA00001946"/>
    </source>
</evidence>
<feature type="domain" description="Nudix hydrolase" evidence="7">
    <location>
        <begin position="37"/>
        <end position="175"/>
    </location>
</feature>
<evidence type="ECO:0000256" key="5">
    <source>
        <dbReference type="ARBA" id="ARBA00022842"/>
    </source>
</evidence>
<evidence type="ECO:0000256" key="6">
    <source>
        <dbReference type="ARBA" id="ARBA00023211"/>
    </source>
</evidence>
<reference evidence="8" key="1">
    <citation type="submission" date="2012-02" db="EMBL/GenBank/DDBJ databases">
        <title>The complete genome of Frateuria aurantia DSM 6220.</title>
        <authorList>
            <consortium name="US DOE Joint Genome Institute (JGI-PGF)"/>
            <person name="Lucas S."/>
            <person name="Copeland A."/>
            <person name="Lapidus A."/>
            <person name="Glavina del Rio T."/>
            <person name="Dalin E."/>
            <person name="Tice H."/>
            <person name="Bruce D."/>
            <person name="Goodwin L."/>
            <person name="Pitluck S."/>
            <person name="Peters L."/>
            <person name="Ovchinnikova G."/>
            <person name="Teshima H."/>
            <person name="Kyrpides N."/>
            <person name="Mavromatis K."/>
            <person name="Ivanova N."/>
            <person name="Brettin T."/>
            <person name="Detter J.C."/>
            <person name="Han C."/>
            <person name="Larimer F."/>
            <person name="Land M."/>
            <person name="Hauser L."/>
            <person name="Markowitz V."/>
            <person name="Cheng J.-F."/>
            <person name="Hugenholtz P."/>
            <person name="Woyke T."/>
            <person name="Wu D."/>
            <person name="Brambilla E."/>
            <person name="Klenk H.-P."/>
            <person name="Eisen J.A."/>
        </authorList>
    </citation>
    <scope>NUCLEOTIDE SEQUENCE</scope>
    <source>
        <strain evidence="8">DSM 6220</strain>
    </source>
</reference>
<evidence type="ECO:0000256" key="3">
    <source>
        <dbReference type="ARBA" id="ARBA00022723"/>
    </source>
</evidence>
<dbReference type="GO" id="GO:0046872">
    <property type="term" value="F:metal ion binding"/>
    <property type="evidence" value="ECO:0007669"/>
    <property type="project" value="UniProtKB-KW"/>
</dbReference>
<dbReference type="PANTHER" id="PTHR12992">
    <property type="entry name" value="NUDIX HYDROLASE"/>
    <property type="match status" value="1"/>
</dbReference>
<dbReference type="EMBL" id="CP003350">
    <property type="protein sequence ID" value="AFC86075.1"/>
    <property type="molecule type" value="Genomic_DNA"/>
</dbReference>
<proteinExistence type="predicted"/>
<gene>
    <name evidence="8" type="ordered locus">Fraau_1661</name>
</gene>
<keyword evidence="6" id="KW-0464">Manganese</keyword>
<dbReference type="SUPFAM" id="SSF55811">
    <property type="entry name" value="Nudix"/>
    <property type="match status" value="1"/>
</dbReference>
<sequence>MPESLPMSGQGLYPVAAPPGGPAWNHADFADEDKSEPLRQAAVLVGLRQLPQPRLILTVRTMTLQAHAGQVAFPGGRVDPGDADAVAAALREAEEEVGLARRWVRPLACLERFETVSGYLITPVLAWVDPAATCIPQPAEVDQVFEVPLAFLRDPANLRRQCVSYRGRPRELVEYHYQGYRIWGATAAILHRWLSAASAGDTADFQLAQDPHV</sequence>
<dbReference type="Proteomes" id="UP000005234">
    <property type="component" value="Chromosome"/>
</dbReference>
<dbReference type="KEGG" id="fau:Fraau_1661"/>
<evidence type="ECO:0000313" key="9">
    <source>
        <dbReference type="Proteomes" id="UP000005234"/>
    </source>
</evidence>
<dbReference type="GO" id="GO:0010945">
    <property type="term" value="F:coenzyme A diphosphatase activity"/>
    <property type="evidence" value="ECO:0007669"/>
    <property type="project" value="InterPro"/>
</dbReference>
<dbReference type="PANTHER" id="PTHR12992:SF11">
    <property type="entry name" value="MITOCHONDRIAL COENZYME A DIPHOSPHATASE NUDT8"/>
    <property type="match status" value="1"/>
</dbReference>
<dbReference type="Pfam" id="PF00293">
    <property type="entry name" value="NUDIX"/>
    <property type="match status" value="1"/>
</dbReference>
<evidence type="ECO:0000256" key="1">
    <source>
        <dbReference type="ARBA" id="ARBA00001936"/>
    </source>
</evidence>
<comment type="cofactor">
    <cofactor evidence="2">
        <name>Mg(2+)</name>
        <dbReference type="ChEBI" id="CHEBI:18420"/>
    </cofactor>
</comment>
<dbReference type="PROSITE" id="PS51462">
    <property type="entry name" value="NUDIX"/>
    <property type="match status" value="1"/>
</dbReference>
<dbReference type="InterPro" id="IPR045121">
    <property type="entry name" value="CoAse"/>
</dbReference>
<accession>H8KY81</accession>